<name>A0A251XAG3_9GAMM</name>
<dbReference type="GO" id="GO:0003824">
    <property type="term" value="F:catalytic activity"/>
    <property type="evidence" value="ECO:0007669"/>
    <property type="project" value="InterPro"/>
</dbReference>
<dbReference type="OrthoDB" id="581532at2"/>
<dbReference type="Pfam" id="PF03476">
    <property type="entry name" value="MOSC_N"/>
    <property type="match status" value="1"/>
</dbReference>
<sequence>MATVTQLYRYPIKGLSAEALQQVFLRAHQTIPLDRQFALAHETTLFDPSEPRHLPKTDFLMLMKNEKLAALRTEYDDGTGILSIYAYDNQGDERVLCAASLYDAAGVARIESFFTDYLAGEVRGRVKLVRAEGHSFSDVAARVLSCINLATVQAVEEAIKMPIDPLRFRGNVHLNDLNAWEELSWPTGQLIRMGTATGRVLKPIPRCAATNVNPLTAKRDLKIPQTLLAHWGHVNLGVYVEVIADGELAVGDAFLTPF</sequence>
<evidence type="ECO:0000259" key="1">
    <source>
        <dbReference type="PROSITE" id="PS51340"/>
    </source>
</evidence>
<accession>A0A251XAG3</accession>
<dbReference type="InterPro" id="IPR005302">
    <property type="entry name" value="MoCF_Sase_C"/>
</dbReference>
<dbReference type="InterPro" id="IPR011037">
    <property type="entry name" value="Pyrv_Knase-like_insert_dom_sf"/>
</dbReference>
<dbReference type="Pfam" id="PF03473">
    <property type="entry name" value="MOSC"/>
    <property type="match status" value="1"/>
</dbReference>
<evidence type="ECO:0000313" key="2">
    <source>
        <dbReference type="EMBL" id="OUD14512.1"/>
    </source>
</evidence>
<dbReference type="AlphaFoldDB" id="A0A251XAG3"/>
<feature type="domain" description="MOSC" evidence="1">
    <location>
        <begin position="116"/>
        <end position="257"/>
    </location>
</feature>
<dbReference type="GO" id="GO:0030170">
    <property type="term" value="F:pyridoxal phosphate binding"/>
    <property type="evidence" value="ECO:0007669"/>
    <property type="project" value="InterPro"/>
</dbReference>
<organism evidence="2 3">
    <name type="scientific">Thioflexithrix psekupsensis</name>
    <dbReference type="NCBI Taxonomy" id="1570016"/>
    <lineage>
        <taxon>Bacteria</taxon>
        <taxon>Pseudomonadati</taxon>
        <taxon>Pseudomonadota</taxon>
        <taxon>Gammaproteobacteria</taxon>
        <taxon>Thiotrichales</taxon>
        <taxon>Thioflexithrix</taxon>
    </lineage>
</organism>
<evidence type="ECO:0000313" key="3">
    <source>
        <dbReference type="Proteomes" id="UP000194798"/>
    </source>
</evidence>
<proteinExistence type="predicted"/>
<comment type="caution">
    <text evidence="2">The sequence shown here is derived from an EMBL/GenBank/DDBJ whole genome shotgun (WGS) entry which is preliminary data.</text>
</comment>
<dbReference type="InterPro" id="IPR005303">
    <property type="entry name" value="MOCOS_middle"/>
</dbReference>
<keyword evidence="3" id="KW-1185">Reference proteome</keyword>
<protein>
    <recommendedName>
        <fullName evidence="1">MOSC domain-containing protein</fullName>
    </recommendedName>
</protein>
<dbReference type="Proteomes" id="UP000194798">
    <property type="component" value="Unassembled WGS sequence"/>
</dbReference>
<dbReference type="GO" id="GO:0030151">
    <property type="term" value="F:molybdenum ion binding"/>
    <property type="evidence" value="ECO:0007669"/>
    <property type="project" value="InterPro"/>
</dbReference>
<dbReference type="EMBL" id="MSLT01000012">
    <property type="protein sequence ID" value="OUD14512.1"/>
    <property type="molecule type" value="Genomic_DNA"/>
</dbReference>
<gene>
    <name evidence="2" type="ORF">TPSD3_09455</name>
</gene>
<dbReference type="RefSeq" id="WP_086488293.1">
    <property type="nucleotide sequence ID" value="NZ_MSLT01000012.1"/>
</dbReference>
<dbReference type="SUPFAM" id="SSF50800">
    <property type="entry name" value="PK beta-barrel domain-like"/>
    <property type="match status" value="1"/>
</dbReference>
<reference evidence="2 3" key="1">
    <citation type="submission" date="2016-12" db="EMBL/GenBank/DDBJ databases">
        <title>Thioflexothrix psekupsii D3 genome sequencing and assembly.</title>
        <authorList>
            <person name="Fomenkov A."/>
            <person name="Vincze T."/>
            <person name="Grabovich M."/>
            <person name="Anton B.P."/>
            <person name="Dubinina G."/>
            <person name="Orlova M."/>
            <person name="Belousova E."/>
            <person name="Roberts R.J."/>
        </authorList>
    </citation>
    <scope>NUCLEOTIDE SEQUENCE [LARGE SCALE GENOMIC DNA]</scope>
    <source>
        <strain evidence="2">D3</strain>
    </source>
</reference>
<dbReference type="PROSITE" id="PS51340">
    <property type="entry name" value="MOSC"/>
    <property type="match status" value="1"/>
</dbReference>